<reference evidence="3" key="2">
    <citation type="submission" date="2022-10" db="EMBL/GenBank/DDBJ databases">
        <authorList>
            <consortium name="ENA_rothamsted_submissions"/>
            <consortium name="culmorum"/>
            <person name="King R."/>
        </authorList>
    </citation>
    <scope>NUCLEOTIDE SEQUENCE</scope>
</reference>
<dbReference type="Proteomes" id="UP001153714">
    <property type="component" value="Chromosome 3"/>
</dbReference>
<proteinExistence type="predicted"/>
<keyword evidence="2" id="KW-1133">Transmembrane helix</keyword>
<evidence type="ECO:0000256" key="2">
    <source>
        <dbReference type="SAM" id="Phobius"/>
    </source>
</evidence>
<evidence type="ECO:0000313" key="4">
    <source>
        <dbReference type="Proteomes" id="UP001153714"/>
    </source>
</evidence>
<feature type="compositionally biased region" description="Polar residues" evidence="1">
    <location>
        <begin position="149"/>
        <end position="171"/>
    </location>
</feature>
<feature type="region of interest" description="Disordered" evidence="1">
    <location>
        <begin position="137"/>
        <end position="187"/>
    </location>
</feature>
<evidence type="ECO:0000256" key="1">
    <source>
        <dbReference type="SAM" id="MobiDB-lite"/>
    </source>
</evidence>
<name>A0A9N9R6B4_9NEOP</name>
<organism evidence="3 4">
    <name type="scientific">Diatraea saccharalis</name>
    <name type="common">sugarcane borer</name>
    <dbReference type="NCBI Taxonomy" id="40085"/>
    <lineage>
        <taxon>Eukaryota</taxon>
        <taxon>Metazoa</taxon>
        <taxon>Ecdysozoa</taxon>
        <taxon>Arthropoda</taxon>
        <taxon>Hexapoda</taxon>
        <taxon>Insecta</taxon>
        <taxon>Pterygota</taxon>
        <taxon>Neoptera</taxon>
        <taxon>Endopterygota</taxon>
        <taxon>Lepidoptera</taxon>
        <taxon>Glossata</taxon>
        <taxon>Ditrysia</taxon>
        <taxon>Pyraloidea</taxon>
        <taxon>Crambidae</taxon>
        <taxon>Crambinae</taxon>
        <taxon>Diatraea</taxon>
    </lineage>
</organism>
<dbReference type="EMBL" id="OU893334">
    <property type="protein sequence ID" value="CAG9791039.1"/>
    <property type="molecule type" value="Genomic_DNA"/>
</dbReference>
<protein>
    <submittedName>
        <fullName evidence="3">Uncharacterized protein</fullName>
    </submittedName>
</protein>
<evidence type="ECO:0000313" key="3">
    <source>
        <dbReference type="EMBL" id="CAG9791039.1"/>
    </source>
</evidence>
<feature type="transmembrane region" description="Helical" evidence="2">
    <location>
        <begin position="33"/>
        <end position="50"/>
    </location>
</feature>
<keyword evidence="2" id="KW-0812">Transmembrane</keyword>
<accession>A0A9N9R6B4</accession>
<dbReference type="OrthoDB" id="7481937at2759"/>
<keyword evidence="2" id="KW-0472">Membrane</keyword>
<reference evidence="3" key="1">
    <citation type="submission" date="2021-12" db="EMBL/GenBank/DDBJ databases">
        <authorList>
            <person name="King R."/>
        </authorList>
    </citation>
    <scope>NUCLEOTIDE SEQUENCE</scope>
</reference>
<keyword evidence="4" id="KW-1185">Reference proteome</keyword>
<sequence>MRSSEVTKGSRRIENPTERLKHIIDLTNACRNYLLGGFSMFFLLVMLRLFDFVNFSAKLHEFSDLMGNYDLIDITLTNTVEKEPDPTFVIDEDFDEVDDHSVRWPSFIDFNKTEHRKIKNFFKATLRKPFEAKIRRKSSTEENRIQKTYRATQSSDSDNNINTEDNQSDTAKNIPEQGKSVSKYKND</sequence>
<dbReference type="AlphaFoldDB" id="A0A9N9R6B4"/>
<gene>
    <name evidence="3" type="ORF">DIATSA_LOCUS8677</name>
</gene>